<reference evidence="2 3" key="1">
    <citation type="submission" date="2020-01" db="EMBL/GenBank/DDBJ databases">
        <authorList>
            <person name="Kim M.K."/>
        </authorList>
    </citation>
    <scope>NUCLEOTIDE SEQUENCE [LARGE SCALE GENOMIC DNA]</scope>
    <source>
        <strain evidence="2 3">172606-1</strain>
    </source>
</reference>
<dbReference type="Pfam" id="PF00578">
    <property type="entry name" value="AhpC-TSA"/>
    <property type="match status" value="1"/>
</dbReference>
<dbReference type="Proteomes" id="UP000480178">
    <property type="component" value="Chromosome"/>
</dbReference>
<dbReference type="InterPro" id="IPR036249">
    <property type="entry name" value="Thioredoxin-like_sf"/>
</dbReference>
<dbReference type="InterPro" id="IPR000866">
    <property type="entry name" value="AhpC/TSA"/>
</dbReference>
<sequence>MKKTTYLIALVFVTIALYSATWVAGGYSIGDKVKDFSLKNVDGKSVSLLGNKEAKGYIIAFTCNTCPMANLYEDRIIALHEKYAPKGYPVLAIQPNDIALSRGDSFEAMQKRAKEKNYSFPYLLDETQEVTRTFGATNTPHMFIVSKEGNDFKLAYIGAIDNNPGDGSQAEKKYVENALEELLSNKPVSQTSAKAIGCGIKWKSS</sequence>
<dbReference type="AlphaFoldDB" id="A0A6C0GH61"/>
<organism evidence="2 3">
    <name type="scientific">Rhodocytophaga rosea</name>
    <dbReference type="NCBI Taxonomy" id="2704465"/>
    <lineage>
        <taxon>Bacteria</taxon>
        <taxon>Pseudomonadati</taxon>
        <taxon>Bacteroidota</taxon>
        <taxon>Cytophagia</taxon>
        <taxon>Cytophagales</taxon>
        <taxon>Rhodocytophagaceae</taxon>
        <taxon>Rhodocytophaga</taxon>
    </lineage>
</organism>
<name>A0A6C0GH61_9BACT</name>
<dbReference type="GO" id="GO:0016209">
    <property type="term" value="F:antioxidant activity"/>
    <property type="evidence" value="ECO:0007669"/>
    <property type="project" value="InterPro"/>
</dbReference>
<proteinExistence type="predicted"/>
<protein>
    <submittedName>
        <fullName evidence="2">Thioredoxin family protein</fullName>
    </submittedName>
</protein>
<dbReference type="KEGG" id="rhoz:GXP67_11525"/>
<dbReference type="InterPro" id="IPR013766">
    <property type="entry name" value="Thioredoxin_domain"/>
</dbReference>
<evidence type="ECO:0000259" key="1">
    <source>
        <dbReference type="PROSITE" id="PS51352"/>
    </source>
</evidence>
<dbReference type="GO" id="GO:0016491">
    <property type="term" value="F:oxidoreductase activity"/>
    <property type="evidence" value="ECO:0007669"/>
    <property type="project" value="InterPro"/>
</dbReference>
<gene>
    <name evidence="2" type="ORF">GXP67_11525</name>
</gene>
<dbReference type="EMBL" id="CP048222">
    <property type="protein sequence ID" value="QHT67225.1"/>
    <property type="molecule type" value="Genomic_DNA"/>
</dbReference>
<dbReference type="RefSeq" id="WP_162443266.1">
    <property type="nucleotide sequence ID" value="NZ_CP048222.1"/>
</dbReference>
<dbReference type="Gene3D" id="3.40.30.10">
    <property type="entry name" value="Glutaredoxin"/>
    <property type="match status" value="1"/>
</dbReference>
<feature type="domain" description="Thioredoxin" evidence="1">
    <location>
        <begin position="27"/>
        <end position="184"/>
    </location>
</feature>
<dbReference type="CDD" id="cd02969">
    <property type="entry name" value="PRX_like1"/>
    <property type="match status" value="1"/>
</dbReference>
<dbReference type="SUPFAM" id="SSF52833">
    <property type="entry name" value="Thioredoxin-like"/>
    <property type="match status" value="1"/>
</dbReference>
<accession>A0A6C0GH61</accession>
<evidence type="ECO:0000313" key="2">
    <source>
        <dbReference type="EMBL" id="QHT67225.1"/>
    </source>
</evidence>
<dbReference type="InterPro" id="IPR047262">
    <property type="entry name" value="PRX-like1"/>
</dbReference>
<dbReference type="PANTHER" id="PTHR43640:SF1">
    <property type="entry name" value="THIOREDOXIN-DEPENDENT PEROXIREDOXIN"/>
    <property type="match status" value="1"/>
</dbReference>
<dbReference type="PANTHER" id="PTHR43640">
    <property type="entry name" value="OS07G0260300 PROTEIN"/>
    <property type="match status" value="1"/>
</dbReference>
<dbReference type="PROSITE" id="PS51352">
    <property type="entry name" value="THIOREDOXIN_2"/>
    <property type="match status" value="1"/>
</dbReference>
<evidence type="ECO:0000313" key="3">
    <source>
        <dbReference type="Proteomes" id="UP000480178"/>
    </source>
</evidence>
<keyword evidence="3" id="KW-1185">Reference proteome</keyword>